<gene>
    <name evidence="3" type="ORF">EV139_2412</name>
</gene>
<feature type="compositionally biased region" description="Low complexity" evidence="1">
    <location>
        <begin position="298"/>
        <end position="307"/>
    </location>
</feature>
<name>A0A4Q7TPJ3_9MICO</name>
<feature type="transmembrane region" description="Helical" evidence="2">
    <location>
        <begin position="473"/>
        <end position="493"/>
    </location>
</feature>
<feature type="transmembrane region" description="Helical" evidence="2">
    <location>
        <begin position="975"/>
        <end position="999"/>
    </location>
</feature>
<sequence length="1041" mass="111097">MSKDARPARRGLPGPDFFDLAGSDPELLNSGRIPDPVPAHTPLFRWLARILTAVEARLRARGDASARTALRFLWALLGAVGLFLLFGPIINKPHDFDAVIAAAEVDEVDWVARDVSVDYAVTRGADGGFAAEIAERYTADFRNGPEPSVERVLVTEFQGHDAEFELGEVLVDGTPATAELVRAATTTTIRITPPTGTEFAGTHNIAVSYELHHLITAEVDDATGQPVDALNWPVFGQLWPQATRGIEVSLTLPAELDAALIRQPQAYVGWLIASATEWLEPEAVGAGDGEGAGDGVGADESAGSGDAADVRYSFTNDQGLPPYPDIVIRASFEPGTFAQPPTTALFWWQSYGPLLPLVVLAALALFAAAARRVVWADSAGEPWYLARSEPPEGLSPELAAALLGKTGHAELVAELAAPPTKRAPREPWLARLARAGRRAGRWGNLPAVRAAARRWRAPDEAVERGLRWVPDSYVRDFFVFAPIAITLLQWGVLRQLSEQVILTVVWWPAAFVVASTALALATLVLVHRPRPLTRRGALAVQQLKGAHVFARATRLTERGPLDDPLLPFALLFERPRRAGQRVAALAIREAGSPAIAAGWRGDRFLSLPGMLSFAAALAVLAGAIVTVATVPPPYEPTTHFSEDASNLPGTLAVEVSGFDVRAELSRDASGAARLAVTEQLDVVFAADSARVPQVAREWRTSYLGQDLGFALDSFSIDGAEVPVRELPQPRSAVAVTQLTEALSGAHEVEVRYTLASAAVDAGPTAAAEQVRWAAWLDTWDDEYYTNPNNPYDGSAPVRPLRIELTVAPDLAAELRGGGWIDSDRELPQIPDADGNTVVPWVAEMATYDDAGQRRELRVGSETVREDGALVVTFDADAVESREVDVLGEGGEFEVSPEVNATLGSYELQIGGFTDLGARLDFAPGTFAGVEAGAAQRAAAEYDLPFAAMMWFTGALLAACVGTAVAALLRRRPPSLGLGLIAFGALPVLLIAQCVVFWWVVGPMPSGNARGVAAFILAGAMLVAFGAQLVAVVRRHGRTGGE</sequence>
<keyword evidence="2" id="KW-0812">Transmembrane</keyword>
<keyword evidence="2" id="KW-0472">Membrane</keyword>
<dbReference type="EMBL" id="SHKI01000006">
    <property type="protein sequence ID" value="RZT62711.1"/>
    <property type="molecule type" value="Genomic_DNA"/>
</dbReference>
<feature type="transmembrane region" description="Helical" evidence="2">
    <location>
        <begin position="69"/>
        <end position="90"/>
    </location>
</feature>
<comment type="caution">
    <text evidence="3">The sequence shown here is derived from an EMBL/GenBank/DDBJ whole genome shotgun (WGS) entry which is preliminary data.</text>
</comment>
<dbReference type="RefSeq" id="WP_130454589.1">
    <property type="nucleotide sequence ID" value="NZ_QYAG01000002.1"/>
</dbReference>
<reference evidence="3 4" key="1">
    <citation type="journal article" date="2015" name="Stand. Genomic Sci.">
        <title>Genomic Encyclopedia of Bacterial and Archaeal Type Strains, Phase III: the genomes of soil and plant-associated and newly described type strains.</title>
        <authorList>
            <person name="Whitman W.B."/>
            <person name="Woyke T."/>
            <person name="Klenk H.P."/>
            <person name="Zhou Y."/>
            <person name="Lilburn T.G."/>
            <person name="Beck B.J."/>
            <person name="De Vos P."/>
            <person name="Vandamme P."/>
            <person name="Eisen J.A."/>
            <person name="Garrity G."/>
            <person name="Hugenholtz P."/>
            <person name="Kyrpides N.C."/>
        </authorList>
    </citation>
    <scope>NUCLEOTIDE SEQUENCE [LARGE SCALE GENOMIC DNA]</scope>
    <source>
        <strain evidence="3 4">RF6</strain>
    </source>
</reference>
<evidence type="ECO:0000256" key="1">
    <source>
        <dbReference type="SAM" id="MobiDB-lite"/>
    </source>
</evidence>
<evidence type="ECO:0000313" key="4">
    <source>
        <dbReference type="Proteomes" id="UP000291832"/>
    </source>
</evidence>
<feature type="transmembrane region" description="Helical" evidence="2">
    <location>
        <begin position="346"/>
        <end position="368"/>
    </location>
</feature>
<feature type="transmembrane region" description="Helical" evidence="2">
    <location>
        <begin position="505"/>
        <end position="526"/>
    </location>
</feature>
<dbReference type="AlphaFoldDB" id="A0A4Q7TPJ3"/>
<evidence type="ECO:0000313" key="3">
    <source>
        <dbReference type="EMBL" id="RZT62711.1"/>
    </source>
</evidence>
<protein>
    <submittedName>
        <fullName evidence="3">Putative membrane protein DUF2207</fullName>
    </submittedName>
</protein>
<proteinExistence type="predicted"/>
<keyword evidence="4" id="KW-1185">Reference proteome</keyword>
<feature type="region of interest" description="Disordered" evidence="1">
    <location>
        <begin position="284"/>
        <end position="308"/>
    </location>
</feature>
<accession>A0A4Q7TPJ3</accession>
<feature type="transmembrane region" description="Helical" evidence="2">
    <location>
        <begin position="1011"/>
        <end position="1032"/>
    </location>
</feature>
<evidence type="ECO:0000256" key="2">
    <source>
        <dbReference type="SAM" id="Phobius"/>
    </source>
</evidence>
<feature type="transmembrane region" description="Helical" evidence="2">
    <location>
        <begin position="945"/>
        <end position="968"/>
    </location>
</feature>
<organism evidence="3 4">
    <name type="scientific">Leucobacter luti</name>
    <dbReference type="NCBI Taxonomy" id="340320"/>
    <lineage>
        <taxon>Bacteria</taxon>
        <taxon>Bacillati</taxon>
        <taxon>Actinomycetota</taxon>
        <taxon>Actinomycetes</taxon>
        <taxon>Micrococcales</taxon>
        <taxon>Microbacteriaceae</taxon>
        <taxon>Leucobacter</taxon>
    </lineage>
</organism>
<dbReference type="OrthoDB" id="5027419at2"/>
<keyword evidence="2" id="KW-1133">Transmembrane helix</keyword>
<feature type="compositionally biased region" description="Gly residues" evidence="1">
    <location>
        <begin position="286"/>
        <end position="296"/>
    </location>
</feature>
<dbReference type="Proteomes" id="UP000291832">
    <property type="component" value="Unassembled WGS sequence"/>
</dbReference>
<feature type="transmembrane region" description="Helical" evidence="2">
    <location>
        <begin position="610"/>
        <end position="630"/>
    </location>
</feature>